<reference evidence="2 3" key="1">
    <citation type="submission" date="2015-02" db="EMBL/GenBank/DDBJ databases">
        <authorList>
            <person name="Ju K.-S."/>
            <person name="Doroghazi J.R."/>
            <person name="Metcalf W."/>
        </authorList>
    </citation>
    <scope>NUCLEOTIDE SEQUENCE [LARGE SCALE GENOMIC DNA]</scope>
    <source>
        <strain evidence="2 3">NRRL ISP-5550</strain>
    </source>
</reference>
<sequence length="116" mass="12128">MPGPAAEFKADTVREGNTVVCVLSGDLHDGTREPGRRALEGALAARPALLAVDLGAEELFTAAGLNLLLTLRETARTREVPLALISPSASVRRVLDLTGVAAGTFSIHSTMREAAH</sequence>
<comment type="caution">
    <text evidence="2">The sequence shown here is derived from an EMBL/GenBank/DDBJ whole genome shotgun (WGS) entry which is preliminary data.</text>
</comment>
<dbReference type="EMBL" id="JZWV01000719">
    <property type="protein sequence ID" value="KJY28553.1"/>
    <property type="molecule type" value="Genomic_DNA"/>
</dbReference>
<evidence type="ECO:0000313" key="3">
    <source>
        <dbReference type="Proteomes" id="UP000033551"/>
    </source>
</evidence>
<dbReference type="CDD" id="cd07043">
    <property type="entry name" value="STAS_anti-anti-sigma_factors"/>
    <property type="match status" value="1"/>
</dbReference>
<dbReference type="OrthoDB" id="4286189at2"/>
<gene>
    <name evidence="2" type="ORF">VR44_25065</name>
</gene>
<dbReference type="SUPFAM" id="SSF52091">
    <property type="entry name" value="SpoIIaa-like"/>
    <property type="match status" value="1"/>
</dbReference>
<proteinExistence type="predicted"/>
<dbReference type="Gene3D" id="3.30.750.24">
    <property type="entry name" value="STAS domain"/>
    <property type="match status" value="1"/>
</dbReference>
<organism evidence="2 3">
    <name type="scientific">Streptomyces katrae</name>
    <dbReference type="NCBI Taxonomy" id="68223"/>
    <lineage>
        <taxon>Bacteria</taxon>
        <taxon>Bacillati</taxon>
        <taxon>Actinomycetota</taxon>
        <taxon>Actinomycetes</taxon>
        <taxon>Kitasatosporales</taxon>
        <taxon>Streptomycetaceae</taxon>
        <taxon>Streptomyces</taxon>
    </lineage>
</organism>
<dbReference type="PATRIC" id="fig|68223.7.peg.1103"/>
<dbReference type="PROSITE" id="PS50801">
    <property type="entry name" value="STAS"/>
    <property type="match status" value="1"/>
</dbReference>
<evidence type="ECO:0000259" key="1">
    <source>
        <dbReference type="PROSITE" id="PS50801"/>
    </source>
</evidence>
<feature type="domain" description="STAS" evidence="1">
    <location>
        <begin position="8"/>
        <end position="116"/>
    </location>
</feature>
<dbReference type="RefSeq" id="WP_045949853.1">
    <property type="nucleotide sequence ID" value="NZ_JZWV01000719.1"/>
</dbReference>
<keyword evidence="3" id="KW-1185">Reference proteome</keyword>
<dbReference type="InterPro" id="IPR002645">
    <property type="entry name" value="STAS_dom"/>
</dbReference>
<dbReference type="AlphaFoldDB" id="A0A0F4J4C3"/>
<dbReference type="Pfam" id="PF01740">
    <property type="entry name" value="STAS"/>
    <property type="match status" value="1"/>
</dbReference>
<dbReference type="InterPro" id="IPR036513">
    <property type="entry name" value="STAS_dom_sf"/>
</dbReference>
<protein>
    <recommendedName>
        <fullName evidence="1">STAS domain-containing protein</fullName>
    </recommendedName>
</protein>
<accession>A0A0F4J4C3</accession>
<name>A0A0F4J4C3_9ACTN</name>
<dbReference type="Proteomes" id="UP000033551">
    <property type="component" value="Unassembled WGS sequence"/>
</dbReference>
<evidence type="ECO:0000313" key="2">
    <source>
        <dbReference type="EMBL" id="KJY28553.1"/>
    </source>
</evidence>